<organism evidence="1">
    <name type="scientific">marine sediment metagenome</name>
    <dbReference type="NCBI Taxonomy" id="412755"/>
    <lineage>
        <taxon>unclassified sequences</taxon>
        <taxon>metagenomes</taxon>
        <taxon>ecological metagenomes</taxon>
    </lineage>
</organism>
<dbReference type="AlphaFoldDB" id="A0A0F8ZE14"/>
<reference evidence="1" key="1">
    <citation type="journal article" date="2015" name="Nature">
        <title>Complex archaea that bridge the gap between prokaryotes and eukaryotes.</title>
        <authorList>
            <person name="Spang A."/>
            <person name="Saw J.H."/>
            <person name="Jorgensen S.L."/>
            <person name="Zaremba-Niedzwiedzka K."/>
            <person name="Martijn J."/>
            <person name="Lind A.E."/>
            <person name="van Eijk R."/>
            <person name="Schleper C."/>
            <person name="Guy L."/>
            <person name="Ettema T.J."/>
        </authorList>
    </citation>
    <scope>NUCLEOTIDE SEQUENCE</scope>
</reference>
<protein>
    <submittedName>
        <fullName evidence="1">Uncharacterized protein</fullName>
    </submittedName>
</protein>
<comment type="caution">
    <text evidence="1">The sequence shown here is derived from an EMBL/GenBank/DDBJ whole genome shotgun (WGS) entry which is preliminary data.</text>
</comment>
<sequence>MAFQAVLNTADIVITYQQNSRQINNILQAFLPTKYDLGDLKLLADAVDVSVAANWLPVQTLDCSYLRTTVRGLEFENDQEATADANAGVGGSVNTGLPNQVTFSIKKQSGLTGRSARGRVYWIGLTRAQLQTDENKLIIVESDVIESKVDAMRAAISATIWQAVIVSRFKDNVKRPTGVVKNWISSEAVDIRVDTQRPRLG</sequence>
<accession>A0A0F8ZE14</accession>
<proteinExistence type="predicted"/>
<name>A0A0F8ZE14_9ZZZZ</name>
<evidence type="ECO:0000313" key="1">
    <source>
        <dbReference type="EMBL" id="KKK92037.1"/>
    </source>
</evidence>
<gene>
    <name evidence="1" type="ORF">LCGC14_2706930</name>
</gene>
<dbReference type="EMBL" id="LAZR01048391">
    <property type="protein sequence ID" value="KKK92037.1"/>
    <property type="molecule type" value="Genomic_DNA"/>
</dbReference>